<proteinExistence type="predicted"/>
<accession>A0AAD7IMC2</accession>
<organism evidence="2 3">
    <name type="scientific">Mycena maculata</name>
    <dbReference type="NCBI Taxonomy" id="230809"/>
    <lineage>
        <taxon>Eukaryota</taxon>
        <taxon>Fungi</taxon>
        <taxon>Dikarya</taxon>
        <taxon>Basidiomycota</taxon>
        <taxon>Agaricomycotina</taxon>
        <taxon>Agaricomycetes</taxon>
        <taxon>Agaricomycetidae</taxon>
        <taxon>Agaricales</taxon>
        <taxon>Marasmiineae</taxon>
        <taxon>Mycenaceae</taxon>
        <taxon>Mycena</taxon>
    </lineage>
</organism>
<sequence length="185" mass="20459">MESKGGIGNLSNSLFRDVTGWVGKKAAKQGVHSESSTVADPGVDILVLAADVVEKIAKVADKAPLIAPVAALVSEVFKTVKEVQDVRGTRNKLHTELEDRKSGHSGHSGAPWEESSYGHGADERLEQDLETYRGLLKDASKLVSDFDAQGSWKTTMQYFAWKRKFDNLEKQLHAFQDRFIVSFLR</sequence>
<gene>
    <name evidence="2" type="ORF">DFH07DRAFT_18701</name>
</gene>
<reference evidence="2" key="1">
    <citation type="submission" date="2023-03" db="EMBL/GenBank/DDBJ databases">
        <title>Massive genome expansion in bonnet fungi (Mycena s.s.) driven by repeated elements and novel gene families across ecological guilds.</title>
        <authorList>
            <consortium name="Lawrence Berkeley National Laboratory"/>
            <person name="Harder C.B."/>
            <person name="Miyauchi S."/>
            <person name="Viragh M."/>
            <person name="Kuo A."/>
            <person name="Thoen E."/>
            <person name="Andreopoulos B."/>
            <person name="Lu D."/>
            <person name="Skrede I."/>
            <person name="Drula E."/>
            <person name="Henrissat B."/>
            <person name="Morin E."/>
            <person name="Kohler A."/>
            <person name="Barry K."/>
            <person name="LaButti K."/>
            <person name="Morin E."/>
            <person name="Salamov A."/>
            <person name="Lipzen A."/>
            <person name="Mereny Z."/>
            <person name="Hegedus B."/>
            <person name="Baldrian P."/>
            <person name="Stursova M."/>
            <person name="Weitz H."/>
            <person name="Taylor A."/>
            <person name="Grigoriev I.V."/>
            <person name="Nagy L.G."/>
            <person name="Martin F."/>
            <person name="Kauserud H."/>
        </authorList>
    </citation>
    <scope>NUCLEOTIDE SEQUENCE</scope>
    <source>
        <strain evidence="2">CBHHK188m</strain>
    </source>
</reference>
<comment type="caution">
    <text evidence="2">The sequence shown here is derived from an EMBL/GenBank/DDBJ whole genome shotgun (WGS) entry which is preliminary data.</text>
</comment>
<keyword evidence="3" id="KW-1185">Reference proteome</keyword>
<protein>
    <submittedName>
        <fullName evidence="2">Uncharacterized protein</fullName>
    </submittedName>
</protein>
<evidence type="ECO:0000313" key="2">
    <source>
        <dbReference type="EMBL" id="KAJ7745214.1"/>
    </source>
</evidence>
<evidence type="ECO:0000313" key="3">
    <source>
        <dbReference type="Proteomes" id="UP001215280"/>
    </source>
</evidence>
<feature type="region of interest" description="Disordered" evidence="1">
    <location>
        <begin position="91"/>
        <end position="119"/>
    </location>
</feature>
<feature type="compositionally biased region" description="Basic and acidic residues" evidence="1">
    <location>
        <begin position="91"/>
        <end position="102"/>
    </location>
</feature>
<evidence type="ECO:0000256" key="1">
    <source>
        <dbReference type="SAM" id="MobiDB-lite"/>
    </source>
</evidence>
<dbReference type="Proteomes" id="UP001215280">
    <property type="component" value="Unassembled WGS sequence"/>
</dbReference>
<dbReference type="AlphaFoldDB" id="A0AAD7IMC2"/>
<dbReference type="EMBL" id="JARJLG010000104">
    <property type="protein sequence ID" value="KAJ7745214.1"/>
    <property type="molecule type" value="Genomic_DNA"/>
</dbReference>
<name>A0AAD7IMC2_9AGAR</name>